<protein>
    <submittedName>
        <fullName evidence="1">Uncharacterized protein</fullName>
    </submittedName>
</protein>
<reference evidence="1 2" key="1">
    <citation type="journal article" date="2019" name="PLoS Negl. Trop. Dis.">
        <title>Whole genome sequencing of Entamoeba nuttalli reveals mammalian host-related molecular signatures and a novel octapeptide-repeat surface protein.</title>
        <authorList>
            <person name="Tanaka M."/>
            <person name="Makiuchi T."/>
            <person name="Komiyama T."/>
            <person name="Shiina T."/>
            <person name="Osaki K."/>
            <person name="Tachibana H."/>
        </authorList>
    </citation>
    <scope>NUCLEOTIDE SEQUENCE [LARGE SCALE GENOMIC DNA]</scope>
    <source>
        <strain evidence="1 2">P19-061405</strain>
    </source>
</reference>
<evidence type="ECO:0000313" key="1">
    <source>
        <dbReference type="EMBL" id="GAB1223678.1"/>
    </source>
</evidence>
<comment type="caution">
    <text evidence="1">The sequence shown here is derived from an EMBL/GenBank/DDBJ whole genome shotgun (WGS) entry which is preliminary data.</text>
</comment>
<sequence length="283" mass="32069">MLGKTAPFDTFNFTKQIFDTRNPSPLTLSVNAFGSKTTFGFRESDDTETTPKFTYNSCPQIISKFGYKQIETSINVSTNSQQIKVSSSLPFYSFTFDAILKDKTIQKVNVNGVAQIYKNVFIGVNYLLPSNKLSPVFIKQNEDTPIDDDNNETKTSVKELIHGIKQIQQNSSGFICYQESPYKKYSLFFDYSACIIGARLLRKWNNIIIASEACFKNKRFEAQTAISSNIQNVGNCKLIISSKKQAIAQITHPITNLLKLKIQYFHSYEDQKNQLSFGIDLSL</sequence>
<dbReference type="EMBL" id="BAAFRS010000158">
    <property type="protein sequence ID" value="GAB1223678.1"/>
    <property type="molecule type" value="Genomic_DNA"/>
</dbReference>
<accession>A0ABQ0DLD4</accession>
<gene>
    <name evidence="1" type="ORF">ENUP19_0158G0038</name>
</gene>
<proteinExistence type="predicted"/>
<name>A0ABQ0DLD4_9EUKA</name>
<evidence type="ECO:0000313" key="2">
    <source>
        <dbReference type="Proteomes" id="UP001628156"/>
    </source>
</evidence>
<dbReference type="Proteomes" id="UP001628156">
    <property type="component" value="Unassembled WGS sequence"/>
</dbReference>
<keyword evidence="2" id="KW-1185">Reference proteome</keyword>
<organism evidence="1 2">
    <name type="scientific">Entamoeba nuttalli</name>
    <dbReference type="NCBI Taxonomy" id="412467"/>
    <lineage>
        <taxon>Eukaryota</taxon>
        <taxon>Amoebozoa</taxon>
        <taxon>Evosea</taxon>
        <taxon>Archamoebae</taxon>
        <taxon>Mastigamoebida</taxon>
        <taxon>Entamoebidae</taxon>
        <taxon>Entamoeba</taxon>
    </lineage>
</organism>